<proteinExistence type="predicted"/>
<name>Q13XF6_PARXL</name>
<dbReference type="AlphaFoldDB" id="Q13XF6"/>
<sequence>MRSVAMPDDVVFVEDSPHCEWQTAEVRSPLITTRSLLQSDWNALSTVRRSAGNHSPRIATGLQNCMCPPRIHCALQRWSMDLLDRRATARLRRAALFIVDSQVGK</sequence>
<dbReference type="Proteomes" id="UP000001817">
    <property type="component" value="Chromosome 1"/>
</dbReference>
<dbReference type="KEGG" id="bxe:Bxe_A1723"/>
<reference evidence="1 2" key="1">
    <citation type="journal article" date="2006" name="Proc. Natl. Acad. Sci. U.S.A.">
        <title>Burkholderia xenovorans LB400 harbors a multi-replicon, 9.73-Mbp genome shaped for versatility.</title>
        <authorList>
            <person name="Chain P.S."/>
            <person name="Denef V.J."/>
            <person name="Konstantinidis K.T."/>
            <person name="Vergez L.M."/>
            <person name="Agullo L."/>
            <person name="Reyes V.L."/>
            <person name="Hauser L."/>
            <person name="Cordova M."/>
            <person name="Gomez L."/>
            <person name="Gonzalez M."/>
            <person name="Land M."/>
            <person name="Lao V."/>
            <person name="Larimer F."/>
            <person name="LiPuma J.J."/>
            <person name="Mahenthiralingam E."/>
            <person name="Malfatti S.A."/>
            <person name="Marx C.J."/>
            <person name="Parnell J.J."/>
            <person name="Ramette A."/>
            <person name="Richardson P."/>
            <person name="Seeger M."/>
            <person name="Smith D."/>
            <person name="Spilker T."/>
            <person name="Sul W.J."/>
            <person name="Tsoi T.V."/>
            <person name="Ulrich L.E."/>
            <person name="Zhulin I.B."/>
            <person name="Tiedje J.M."/>
        </authorList>
    </citation>
    <scope>NUCLEOTIDE SEQUENCE [LARGE SCALE GENOMIC DNA]</scope>
    <source>
        <strain evidence="1 2">LB400</strain>
    </source>
</reference>
<evidence type="ECO:0000313" key="2">
    <source>
        <dbReference type="Proteomes" id="UP000001817"/>
    </source>
</evidence>
<organism evidence="1 2">
    <name type="scientific">Paraburkholderia xenovorans (strain LB400)</name>
    <dbReference type="NCBI Taxonomy" id="266265"/>
    <lineage>
        <taxon>Bacteria</taxon>
        <taxon>Pseudomonadati</taxon>
        <taxon>Pseudomonadota</taxon>
        <taxon>Betaproteobacteria</taxon>
        <taxon>Burkholderiales</taxon>
        <taxon>Burkholderiaceae</taxon>
        <taxon>Paraburkholderia</taxon>
    </lineage>
</organism>
<dbReference type="STRING" id="266265.Bxe_A1723"/>
<evidence type="ECO:0000313" key="1">
    <source>
        <dbReference type="EMBL" id="ABE31233.1"/>
    </source>
</evidence>
<gene>
    <name evidence="1" type="ORF">Bxe_A1723</name>
</gene>
<accession>Q13XF6</accession>
<protein>
    <submittedName>
        <fullName evidence="1">Uncharacterized protein</fullName>
    </submittedName>
</protein>
<dbReference type="EMBL" id="CP000270">
    <property type="protein sequence ID" value="ABE31233.1"/>
    <property type="molecule type" value="Genomic_DNA"/>
</dbReference>
<keyword evidence="2" id="KW-1185">Reference proteome</keyword>